<dbReference type="PANTHER" id="PTHR37937:SF1">
    <property type="entry name" value="CONJUGATIVE TRANSFER: DNA TRANSPORT"/>
    <property type="match status" value="1"/>
</dbReference>
<dbReference type="GO" id="GO:0005886">
    <property type="term" value="C:plasma membrane"/>
    <property type="evidence" value="ECO:0007669"/>
    <property type="project" value="UniProtKB-SubCell"/>
</dbReference>
<evidence type="ECO:0000313" key="10">
    <source>
        <dbReference type="EMBL" id="APT48357.1"/>
    </source>
</evidence>
<name>A0A1L6ZPB5_BACIA</name>
<evidence type="ECO:0000256" key="8">
    <source>
        <dbReference type="SAM" id="MobiDB-lite"/>
    </source>
</evidence>
<feature type="transmembrane region" description="Helical" evidence="9">
    <location>
        <begin position="70"/>
        <end position="87"/>
    </location>
</feature>
<evidence type="ECO:0000256" key="7">
    <source>
        <dbReference type="SAM" id="Coils"/>
    </source>
</evidence>
<reference evidence="10 11" key="1">
    <citation type="submission" date="2016-05" db="EMBL/GenBank/DDBJ databases">
        <title>Complete Genome and Methylome Analysis of Psychrotrophic Bacterial Isolates from Antarctic Lake Untersee.</title>
        <authorList>
            <person name="Fomenkov A."/>
            <person name="Akimov V.N."/>
            <person name="Vasilyeva L.V."/>
            <person name="Andersen D."/>
            <person name="Vincze T."/>
            <person name="Roberts R.J."/>
        </authorList>
    </citation>
    <scope>NUCLEOTIDE SEQUENCE [LARGE SCALE GENOMIC DNA]</scope>
    <source>
        <strain evidence="10 11">U14-5</strain>
        <plasmid evidence="10 11">unnamed1</plasmid>
    </source>
</reference>
<keyword evidence="5 9" id="KW-1133">Transmembrane helix</keyword>
<dbReference type="InterPro" id="IPR027417">
    <property type="entry name" value="P-loop_NTPase"/>
</dbReference>
<feature type="region of interest" description="Disordered" evidence="8">
    <location>
        <begin position="608"/>
        <end position="631"/>
    </location>
</feature>
<dbReference type="InterPro" id="IPR003688">
    <property type="entry name" value="TraG/VirD4"/>
</dbReference>
<sequence length="788" mass="90470">MKKGKIIVKLKKGFYYAIIPIVLLTALGTHIISIFLYVLTHPESIDKMDASMIYNMDIYDFIWNDDNGKQLLILVMILLVILSTYLVRQSIFQKTYKDDSEFGVHGHAKFQNPLELMNGKVLSKKASYSKMPVFGYKKALKMEEGLILGKVGKKVLVLPDKTSIPNRNVFIQGASGAGKGQSWVIPNLINIRNQSIVVIDVKGENWHLTHQLKVDQGYKVGVIDFVDFSKMRFNPLAYVDTDEEAQKFADNTAKNALVGDEKEDYFKERGRVLLRNMVIYVKTNFPKSKANFDNIIYIFDNYIANELVFNEWIEQQNPNNKGVQELKAFFAPLTGKTRSSVTSAFDSLISIYRLEKVREMTKESDFDFSDFVNEKYVLYIKLAVPSNPYQSLTSAFFTQMIDAFFTIARESPISQLPRPINLFLDECANIGKIEAFSNTLSLCRGYLIYIATIVQNPSQMIKLYGKEEFRTIIGNHDTKLVLSVGEPEAAKYFSEYFGDTTVKYDEVTGAGNRAESKAQTVKRALVTPNDLSTLDVNNAYVLFSGYNVAYIEKSWQYEVFGDLITKDREFNYPKFREKIYKDKPLYVEEKTSKKGTSFTSLYEEQYGTAHHEESSMPVDSPTSKKQEEEHIQSKINEFDKENYQVKMECRLAILDNMEDYISKQEMEEKQELLSQLKEKKEAILNGESEAISNLVKLKDRNVKKISNLKVKHIEDNIDAENDENDNLLSEIASEINIHNKMIEILEVEDNVVGSIIEEYQEELNILNKSEKNDTVETDVEDPFKDFFE</sequence>
<evidence type="ECO:0000256" key="4">
    <source>
        <dbReference type="ARBA" id="ARBA00022692"/>
    </source>
</evidence>
<keyword evidence="7" id="KW-0175">Coiled coil</keyword>
<keyword evidence="6 9" id="KW-0472">Membrane</keyword>
<evidence type="ECO:0000256" key="6">
    <source>
        <dbReference type="ARBA" id="ARBA00023136"/>
    </source>
</evidence>
<dbReference type="CDD" id="cd01127">
    <property type="entry name" value="TrwB_TraG_TraD_VirD4"/>
    <property type="match status" value="1"/>
</dbReference>
<dbReference type="Gene3D" id="3.40.50.300">
    <property type="entry name" value="P-loop containing nucleotide triphosphate hydrolases"/>
    <property type="match status" value="1"/>
</dbReference>
<keyword evidence="10" id="KW-0614">Plasmid</keyword>
<evidence type="ECO:0000256" key="9">
    <source>
        <dbReference type="SAM" id="Phobius"/>
    </source>
</evidence>
<evidence type="ECO:0000256" key="5">
    <source>
        <dbReference type="ARBA" id="ARBA00022989"/>
    </source>
</evidence>
<feature type="compositionally biased region" description="Basic and acidic residues" evidence="8">
    <location>
        <begin position="622"/>
        <end position="631"/>
    </location>
</feature>
<evidence type="ECO:0000313" key="11">
    <source>
        <dbReference type="Proteomes" id="UP000185426"/>
    </source>
</evidence>
<accession>A0A1L6ZPB5</accession>
<dbReference type="Proteomes" id="UP000185426">
    <property type="component" value="Plasmid unnamed1"/>
</dbReference>
<feature type="coiled-coil region" evidence="7">
    <location>
        <begin position="662"/>
        <end position="730"/>
    </location>
</feature>
<gene>
    <name evidence="10" type="ORF">BSA145_21065</name>
</gene>
<evidence type="ECO:0000256" key="2">
    <source>
        <dbReference type="ARBA" id="ARBA00008806"/>
    </source>
</evidence>
<protein>
    <recommendedName>
        <fullName evidence="12">Conjugal transfer protein TraG</fullName>
    </recommendedName>
</protein>
<geneLocation type="plasmid" evidence="10 11">
    <name>unnamed1</name>
</geneLocation>
<dbReference type="SUPFAM" id="SSF52540">
    <property type="entry name" value="P-loop containing nucleoside triphosphate hydrolases"/>
    <property type="match status" value="1"/>
</dbReference>
<dbReference type="PANTHER" id="PTHR37937">
    <property type="entry name" value="CONJUGATIVE TRANSFER: DNA TRANSPORT"/>
    <property type="match status" value="1"/>
</dbReference>
<evidence type="ECO:0008006" key="12">
    <source>
        <dbReference type="Google" id="ProtNLM"/>
    </source>
</evidence>
<dbReference type="NCBIfam" id="NF045973">
    <property type="entry name" value="conju_CD1115"/>
    <property type="match status" value="1"/>
</dbReference>
<dbReference type="Pfam" id="PF02534">
    <property type="entry name" value="T4SS-DNA_transf"/>
    <property type="match status" value="1"/>
</dbReference>
<dbReference type="InterPro" id="IPR051539">
    <property type="entry name" value="T4SS-coupling_protein"/>
</dbReference>
<comment type="similarity">
    <text evidence="2">Belongs to the VirD4/TraG family.</text>
</comment>
<dbReference type="EMBL" id="CP015608">
    <property type="protein sequence ID" value="APT48357.1"/>
    <property type="molecule type" value="Genomic_DNA"/>
</dbReference>
<feature type="transmembrane region" description="Helical" evidence="9">
    <location>
        <begin position="14"/>
        <end position="39"/>
    </location>
</feature>
<dbReference type="AlphaFoldDB" id="A0A1L6ZPB5"/>
<comment type="subcellular location">
    <subcellularLocation>
        <location evidence="1">Cell membrane</location>
        <topology evidence="1">Multi-pass membrane protein</topology>
    </subcellularLocation>
</comment>
<organism evidence="10 11">
    <name type="scientific">Bacillus safensis</name>
    <dbReference type="NCBI Taxonomy" id="561879"/>
    <lineage>
        <taxon>Bacteria</taxon>
        <taxon>Bacillati</taxon>
        <taxon>Bacillota</taxon>
        <taxon>Bacilli</taxon>
        <taxon>Bacillales</taxon>
        <taxon>Bacillaceae</taxon>
        <taxon>Bacillus</taxon>
    </lineage>
</organism>
<evidence type="ECO:0000256" key="1">
    <source>
        <dbReference type="ARBA" id="ARBA00004651"/>
    </source>
</evidence>
<keyword evidence="4 9" id="KW-0812">Transmembrane</keyword>
<keyword evidence="3" id="KW-1003">Cell membrane</keyword>
<proteinExistence type="inferred from homology"/>
<evidence type="ECO:0000256" key="3">
    <source>
        <dbReference type="ARBA" id="ARBA00022475"/>
    </source>
</evidence>